<feature type="domain" description="ABC transmembrane type-1" evidence="10">
    <location>
        <begin position="97"/>
        <end position="389"/>
    </location>
</feature>
<feature type="transmembrane region" description="Helical" evidence="9">
    <location>
        <begin position="270"/>
        <end position="289"/>
    </location>
</feature>
<keyword evidence="3 9" id="KW-0813">Transport</keyword>
<dbReference type="InterPro" id="IPR010065">
    <property type="entry name" value="AA_ABC_transptr_permease_3TM"/>
</dbReference>
<dbReference type="PANTHER" id="PTHR30614">
    <property type="entry name" value="MEMBRANE COMPONENT OF AMINO ACID ABC TRANSPORTER"/>
    <property type="match status" value="1"/>
</dbReference>
<feature type="transmembrane region" description="Helical" evidence="9">
    <location>
        <begin position="103"/>
        <end position="123"/>
    </location>
</feature>
<evidence type="ECO:0000313" key="11">
    <source>
        <dbReference type="EMBL" id="MEN2988797.1"/>
    </source>
</evidence>
<comment type="caution">
    <text evidence="11">The sequence shown here is derived from an EMBL/GenBank/DDBJ whole genome shotgun (WGS) entry which is preliminary data.</text>
</comment>
<organism evidence="11 12">
    <name type="scientific">Tistrella arctica</name>
    <dbReference type="NCBI Taxonomy" id="3133430"/>
    <lineage>
        <taxon>Bacteria</taxon>
        <taxon>Pseudomonadati</taxon>
        <taxon>Pseudomonadota</taxon>
        <taxon>Alphaproteobacteria</taxon>
        <taxon>Geminicoccales</taxon>
        <taxon>Geminicoccaceae</taxon>
        <taxon>Tistrella</taxon>
    </lineage>
</organism>
<dbReference type="CDD" id="cd06261">
    <property type="entry name" value="TM_PBP2"/>
    <property type="match status" value="1"/>
</dbReference>
<keyword evidence="6" id="KW-0029">Amino-acid transport</keyword>
<keyword evidence="8 9" id="KW-0472">Membrane</keyword>
<feature type="transmembrane region" description="Helical" evidence="9">
    <location>
        <begin position="230"/>
        <end position="250"/>
    </location>
</feature>
<keyword evidence="12" id="KW-1185">Reference proteome</keyword>
<evidence type="ECO:0000256" key="2">
    <source>
        <dbReference type="ARBA" id="ARBA00010072"/>
    </source>
</evidence>
<evidence type="ECO:0000259" key="10">
    <source>
        <dbReference type="PROSITE" id="PS50928"/>
    </source>
</evidence>
<evidence type="ECO:0000256" key="1">
    <source>
        <dbReference type="ARBA" id="ARBA00004429"/>
    </source>
</evidence>
<protein>
    <submittedName>
        <fullName evidence="11">Amino acid ABC transporter permease</fullName>
    </submittedName>
</protein>
<dbReference type="Pfam" id="PF00528">
    <property type="entry name" value="BPD_transp_1"/>
    <property type="match status" value="1"/>
</dbReference>
<keyword evidence="5 9" id="KW-0812">Transmembrane</keyword>
<dbReference type="InterPro" id="IPR035906">
    <property type="entry name" value="MetI-like_sf"/>
</dbReference>
<comment type="subcellular location">
    <subcellularLocation>
        <location evidence="1">Cell inner membrane</location>
        <topology evidence="1">Multi-pass membrane protein</topology>
    </subcellularLocation>
    <subcellularLocation>
        <location evidence="9">Cell membrane</location>
        <topology evidence="9">Multi-pass membrane protein</topology>
    </subcellularLocation>
</comment>
<dbReference type="RefSeq" id="WP_345934955.1">
    <property type="nucleotide sequence ID" value="NZ_JBBKTV010000009.1"/>
</dbReference>
<reference evidence="11 12" key="1">
    <citation type="submission" date="2024-03" db="EMBL/GenBank/DDBJ databases">
        <title>High-quality draft genome sequencing of Tistrella sp. BH-R2-4.</title>
        <authorList>
            <person name="Dong C."/>
        </authorList>
    </citation>
    <scope>NUCLEOTIDE SEQUENCE [LARGE SCALE GENOMIC DNA]</scope>
    <source>
        <strain evidence="11 12">BH-R2-4</strain>
    </source>
</reference>
<keyword evidence="7 9" id="KW-1133">Transmembrane helix</keyword>
<dbReference type="PROSITE" id="PS50928">
    <property type="entry name" value="ABC_TM1"/>
    <property type="match status" value="1"/>
</dbReference>
<evidence type="ECO:0000256" key="6">
    <source>
        <dbReference type="ARBA" id="ARBA00022970"/>
    </source>
</evidence>
<feature type="transmembrane region" description="Helical" evidence="9">
    <location>
        <begin position="30"/>
        <end position="49"/>
    </location>
</feature>
<dbReference type="InterPro" id="IPR043429">
    <property type="entry name" value="ArtM/GltK/GlnP/TcyL/YhdX-like"/>
</dbReference>
<dbReference type="Gene3D" id="1.10.3720.10">
    <property type="entry name" value="MetI-like"/>
    <property type="match status" value="1"/>
</dbReference>
<feature type="transmembrane region" description="Helical" evidence="9">
    <location>
        <begin position="371"/>
        <end position="392"/>
    </location>
</feature>
<proteinExistence type="inferred from homology"/>
<dbReference type="InterPro" id="IPR000515">
    <property type="entry name" value="MetI-like"/>
</dbReference>
<name>A0ABU9YJ46_9PROT</name>
<dbReference type="Proteomes" id="UP001413721">
    <property type="component" value="Unassembled WGS sequence"/>
</dbReference>
<evidence type="ECO:0000256" key="3">
    <source>
        <dbReference type="ARBA" id="ARBA00022448"/>
    </source>
</evidence>
<dbReference type="SUPFAM" id="SSF161098">
    <property type="entry name" value="MetI-like"/>
    <property type="match status" value="2"/>
</dbReference>
<accession>A0ABU9YJ46</accession>
<evidence type="ECO:0000256" key="4">
    <source>
        <dbReference type="ARBA" id="ARBA00022475"/>
    </source>
</evidence>
<evidence type="ECO:0000256" key="7">
    <source>
        <dbReference type="ARBA" id="ARBA00022989"/>
    </source>
</evidence>
<feature type="transmembrane region" description="Helical" evidence="9">
    <location>
        <begin position="189"/>
        <end position="209"/>
    </location>
</feature>
<gene>
    <name evidence="11" type="ORF">WG926_10830</name>
</gene>
<evidence type="ECO:0000256" key="5">
    <source>
        <dbReference type="ARBA" id="ARBA00022692"/>
    </source>
</evidence>
<dbReference type="PANTHER" id="PTHR30614:SF37">
    <property type="entry name" value="AMINO-ACID ABC TRANSPORTER PERMEASE PROTEIN YHDX-RELATED"/>
    <property type="match status" value="1"/>
</dbReference>
<sequence length="401" mass="43264">MTNGNRRPGPSAPVAVRPSRSFLNDAGVRAVLFQILAMAMVIAVGWFLVDNTLYNLASRNIQTGFDYLTRESGFAIGETLIPYSATSTYATALWVGVLNTLKVSLIGIVFATLIGVVIGVARLSSNWLLARLATIYVESLRNVPVLLQLFFWYGLITEVLPSPRQAMQPIEGVFLSNRGFKMPVPADHAAWWAALVAFLVAVVIVRVLMIRANRIQERTGERPRTLLPGLGLLIGLPLVAWAVFGAPTALDTPALKGFNFVGGLSVSPEFAALTLGLTLYTAAFIAETVRSGIQAVGKGQWEAAAALGLKPGVTMRLIILPQALRVIVPPTTSQFLNLTKNSSLAVAIGYPDIVSVANTTLNQTGQAIENIALIMLAYLTVSLTISAFMNWYNKRIALVER</sequence>
<keyword evidence="4" id="KW-1003">Cell membrane</keyword>
<dbReference type="EMBL" id="JBBKTW010000004">
    <property type="protein sequence ID" value="MEN2988797.1"/>
    <property type="molecule type" value="Genomic_DNA"/>
</dbReference>
<comment type="similarity">
    <text evidence="2">Belongs to the binding-protein-dependent transport system permease family. HisMQ subfamily.</text>
</comment>
<evidence type="ECO:0000313" key="12">
    <source>
        <dbReference type="Proteomes" id="UP001413721"/>
    </source>
</evidence>
<evidence type="ECO:0000256" key="8">
    <source>
        <dbReference type="ARBA" id="ARBA00023136"/>
    </source>
</evidence>
<evidence type="ECO:0000256" key="9">
    <source>
        <dbReference type="RuleBase" id="RU363032"/>
    </source>
</evidence>
<dbReference type="NCBIfam" id="TIGR01726">
    <property type="entry name" value="HEQRo_perm_3TM"/>
    <property type="match status" value="1"/>
</dbReference>